<dbReference type="SUPFAM" id="SSF52540">
    <property type="entry name" value="P-loop containing nucleoside triphosphate hydrolases"/>
    <property type="match status" value="1"/>
</dbReference>
<evidence type="ECO:0000259" key="7">
    <source>
        <dbReference type="PROSITE" id="PS50893"/>
    </source>
</evidence>
<evidence type="ECO:0000313" key="9">
    <source>
        <dbReference type="Proteomes" id="UP001174909"/>
    </source>
</evidence>
<dbReference type="InterPro" id="IPR050388">
    <property type="entry name" value="ABC_Ni/Peptide_Import"/>
</dbReference>
<gene>
    <name evidence="8" type="ORF">GBAR_LOCUS19813</name>
</gene>
<keyword evidence="2" id="KW-0813">Transport</keyword>
<evidence type="ECO:0000256" key="2">
    <source>
        <dbReference type="ARBA" id="ARBA00022448"/>
    </source>
</evidence>
<proteinExistence type="predicted"/>
<dbReference type="FunFam" id="3.40.50.300:FF:000016">
    <property type="entry name" value="Oligopeptide ABC transporter ATP-binding component"/>
    <property type="match status" value="1"/>
</dbReference>
<dbReference type="InterPro" id="IPR013563">
    <property type="entry name" value="Oligopep_ABC_C"/>
</dbReference>
<dbReference type="AlphaFoldDB" id="A0AA35SSD5"/>
<dbReference type="Pfam" id="PF00005">
    <property type="entry name" value="ABC_tran"/>
    <property type="match status" value="1"/>
</dbReference>
<feature type="domain" description="ABC transporter" evidence="7">
    <location>
        <begin position="7"/>
        <end position="262"/>
    </location>
</feature>
<dbReference type="InterPro" id="IPR003593">
    <property type="entry name" value="AAA+_ATPase"/>
</dbReference>
<dbReference type="Pfam" id="PF08352">
    <property type="entry name" value="oligo_HPY"/>
    <property type="match status" value="1"/>
</dbReference>
<dbReference type="PROSITE" id="PS50893">
    <property type="entry name" value="ABC_TRANSPORTER_2"/>
    <property type="match status" value="1"/>
</dbReference>
<dbReference type="Gene3D" id="3.40.50.300">
    <property type="entry name" value="P-loop containing nucleotide triphosphate hydrolases"/>
    <property type="match status" value="1"/>
</dbReference>
<comment type="subcellular location">
    <subcellularLocation>
        <location evidence="1">Cell membrane</location>
        <topology evidence="1">Peripheral membrane protein</topology>
    </subcellularLocation>
</comment>
<dbReference type="GO" id="GO:0015833">
    <property type="term" value="P:peptide transport"/>
    <property type="evidence" value="ECO:0007669"/>
    <property type="project" value="InterPro"/>
</dbReference>
<sequence>MNASALIDVKNLEVRFDIPEGTVHAVNGVTFSVARGETLAIVGESGSGKSVTMLALLRLLAEPPARISNGTATLETSDGTVDLLQESQRRLRRVRGAEIGFVAQDPMSSLNPTMRISTQLIDVIRTHLGLSRRQARNRAIHLLERVGIPDAPGRIDAYPHEFSGGMRQRVMIAIAVACNPQLVIADEPTTALDVTIQAQIVELMHDLRDELGLALIWITHDLGVVAGLADRVAVMYAGKLVEISDVGSLYTRPLHPYTIGLLDALPKMGDRADRLTSIPGLPPDLAEEPTRCPFADRCPHVFDRCRSEVPTLIEPVHGRHVACFYDIEAGTPRHG</sequence>
<dbReference type="CDD" id="cd03257">
    <property type="entry name" value="ABC_NikE_OppD_transporters"/>
    <property type="match status" value="1"/>
</dbReference>
<dbReference type="EMBL" id="CASHTH010002788">
    <property type="protein sequence ID" value="CAI8035280.1"/>
    <property type="molecule type" value="Genomic_DNA"/>
</dbReference>
<dbReference type="InterPro" id="IPR017871">
    <property type="entry name" value="ABC_transporter-like_CS"/>
</dbReference>
<dbReference type="GO" id="GO:0016887">
    <property type="term" value="F:ATP hydrolysis activity"/>
    <property type="evidence" value="ECO:0007669"/>
    <property type="project" value="InterPro"/>
</dbReference>
<dbReference type="GO" id="GO:0005524">
    <property type="term" value="F:ATP binding"/>
    <property type="evidence" value="ECO:0007669"/>
    <property type="project" value="UniProtKB-KW"/>
</dbReference>
<dbReference type="InterPro" id="IPR003439">
    <property type="entry name" value="ABC_transporter-like_ATP-bd"/>
</dbReference>
<dbReference type="PANTHER" id="PTHR43297:SF2">
    <property type="entry name" value="DIPEPTIDE TRANSPORT ATP-BINDING PROTEIN DPPD"/>
    <property type="match status" value="1"/>
</dbReference>
<protein>
    <submittedName>
        <fullName evidence="8">Oligopeptide transport ATP-binding protein OppD</fullName>
    </submittedName>
</protein>
<keyword evidence="4" id="KW-0547">Nucleotide-binding</keyword>
<dbReference type="Proteomes" id="UP001174909">
    <property type="component" value="Unassembled WGS sequence"/>
</dbReference>
<reference evidence="8" key="1">
    <citation type="submission" date="2023-03" db="EMBL/GenBank/DDBJ databases">
        <authorList>
            <person name="Steffen K."/>
            <person name="Cardenas P."/>
        </authorList>
    </citation>
    <scope>NUCLEOTIDE SEQUENCE</scope>
</reference>
<evidence type="ECO:0000256" key="6">
    <source>
        <dbReference type="ARBA" id="ARBA00023136"/>
    </source>
</evidence>
<dbReference type="NCBIfam" id="TIGR01727">
    <property type="entry name" value="oligo_HPY"/>
    <property type="match status" value="1"/>
</dbReference>
<keyword evidence="3" id="KW-1003">Cell membrane</keyword>
<dbReference type="PANTHER" id="PTHR43297">
    <property type="entry name" value="OLIGOPEPTIDE TRANSPORT ATP-BINDING PROTEIN APPD"/>
    <property type="match status" value="1"/>
</dbReference>
<keyword evidence="6" id="KW-0472">Membrane</keyword>
<evidence type="ECO:0000256" key="1">
    <source>
        <dbReference type="ARBA" id="ARBA00004202"/>
    </source>
</evidence>
<keyword evidence="9" id="KW-1185">Reference proteome</keyword>
<evidence type="ECO:0000313" key="8">
    <source>
        <dbReference type="EMBL" id="CAI8035280.1"/>
    </source>
</evidence>
<evidence type="ECO:0000256" key="5">
    <source>
        <dbReference type="ARBA" id="ARBA00022840"/>
    </source>
</evidence>
<dbReference type="PROSITE" id="PS00211">
    <property type="entry name" value="ABC_TRANSPORTER_1"/>
    <property type="match status" value="1"/>
</dbReference>
<dbReference type="GO" id="GO:0005886">
    <property type="term" value="C:plasma membrane"/>
    <property type="evidence" value="ECO:0007669"/>
    <property type="project" value="UniProtKB-SubCell"/>
</dbReference>
<accession>A0AA35SSD5</accession>
<keyword evidence="5 8" id="KW-0067">ATP-binding</keyword>
<name>A0AA35SSD5_GEOBA</name>
<comment type="caution">
    <text evidence="8">The sequence shown here is derived from an EMBL/GenBank/DDBJ whole genome shotgun (WGS) entry which is preliminary data.</text>
</comment>
<organism evidence="8 9">
    <name type="scientific">Geodia barretti</name>
    <name type="common">Barrett's horny sponge</name>
    <dbReference type="NCBI Taxonomy" id="519541"/>
    <lineage>
        <taxon>Eukaryota</taxon>
        <taxon>Metazoa</taxon>
        <taxon>Porifera</taxon>
        <taxon>Demospongiae</taxon>
        <taxon>Heteroscleromorpha</taxon>
        <taxon>Tetractinellida</taxon>
        <taxon>Astrophorina</taxon>
        <taxon>Geodiidae</taxon>
        <taxon>Geodia</taxon>
    </lineage>
</organism>
<evidence type="ECO:0000256" key="4">
    <source>
        <dbReference type="ARBA" id="ARBA00022741"/>
    </source>
</evidence>
<evidence type="ECO:0000256" key="3">
    <source>
        <dbReference type="ARBA" id="ARBA00022475"/>
    </source>
</evidence>
<dbReference type="SMART" id="SM00382">
    <property type="entry name" value="AAA"/>
    <property type="match status" value="1"/>
</dbReference>
<dbReference type="InterPro" id="IPR027417">
    <property type="entry name" value="P-loop_NTPase"/>
</dbReference>